<dbReference type="InterPro" id="IPR001647">
    <property type="entry name" value="HTH_TetR"/>
</dbReference>
<dbReference type="Proteomes" id="UP000536746">
    <property type="component" value="Unassembled WGS sequence"/>
</dbReference>
<dbReference type="Pfam" id="PF00440">
    <property type="entry name" value="TetR_N"/>
    <property type="match status" value="1"/>
</dbReference>
<reference evidence="6 9" key="2">
    <citation type="journal article" date="2020" name="Front. Plant Sci.">
        <title>Isolation of Rhizosphere Bacteria That Improve Quality and Water Stress Tolerance in Greenhouse Ornamentals.</title>
        <authorList>
            <person name="Nordstedt N.P."/>
            <person name="Jones M.L."/>
        </authorList>
    </citation>
    <scope>NUCLEOTIDE SEQUENCE [LARGE SCALE GENOMIC DNA]</scope>
    <source>
        <strain evidence="6 9">C6C2</strain>
    </source>
</reference>
<dbReference type="EMBL" id="JABFMT010000001">
    <property type="protein sequence ID" value="NUU00013.1"/>
    <property type="molecule type" value="Genomic_DNA"/>
</dbReference>
<dbReference type="InterPro" id="IPR036271">
    <property type="entry name" value="Tet_transcr_reg_TetR-rel_C_sf"/>
</dbReference>
<evidence type="ECO:0000313" key="8">
    <source>
        <dbReference type="Proteomes" id="UP000197596"/>
    </source>
</evidence>
<evidence type="ECO:0000313" key="6">
    <source>
        <dbReference type="EMBL" id="NUU00013.1"/>
    </source>
</evidence>
<comment type="caution">
    <text evidence="7">The sequence shown here is derived from an EMBL/GenBank/DDBJ whole genome shotgun (WGS) entry which is preliminary data.</text>
</comment>
<feature type="DNA-binding region" description="H-T-H motif" evidence="4">
    <location>
        <begin position="27"/>
        <end position="46"/>
    </location>
</feature>
<dbReference type="Proteomes" id="UP000197596">
    <property type="component" value="Unassembled WGS sequence"/>
</dbReference>
<keyword evidence="1" id="KW-0805">Transcription regulation</keyword>
<dbReference type="PRINTS" id="PR00455">
    <property type="entry name" value="HTHTETR"/>
</dbReference>
<organism evidence="7 8">
    <name type="scientific">Herbaspirillum robiniae</name>
    <dbReference type="NCBI Taxonomy" id="2014887"/>
    <lineage>
        <taxon>Bacteria</taxon>
        <taxon>Pseudomonadati</taxon>
        <taxon>Pseudomonadota</taxon>
        <taxon>Betaproteobacteria</taxon>
        <taxon>Burkholderiales</taxon>
        <taxon>Oxalobacteraceae</taxon>
        <taxon>Herbaspirillum</taxon>
    </lineage>
</organism>
<evidence type="ECO:0000313" key="9">
    <source>
        <dbReference type="Proteomes" id="UP000536746"/>
    </source>
</evidence>
<evidence type="ECO:0000256" key="1">
    <source>
        <dbReference type="ARBA" id="ARBA00023015"/>
    </source>
</evidence>
<dbReference type="Gene3D" id="1.10.357.10">
    <property type="entry name" value="Tetracycline Repressor, domain 2"/>
    <property type="match status" value="1"/>
</dbReference>
<evidence type="ECO:0000259" key="5">
    <source>
        <dbReference type="PROSITE" id="PS50977"/>
    </source>
</evidence>
<evidence type="ECO:0000256" key="4">
    <source>
        <dbReference type="PROSITE-ProRule" id="PRU00335"/>
    </source>
</evidence>
<sequence length="191" mass="21352">MTKPNTREQIFDAALKLLSERSFNSCSVQDITAAAGVPKGSFYNHFESKEALAAEIVTHYGVLGKWREMLLDDAIAPLERLRRYFTIVNGKLAESGYQHGCMVGNMSAELAEQSPMIRAQLGEVYERWTDKLEYAVAAGQKEGSIPAKTDARILASFLLNAWEGTILRVRVERSSVPFEQFMDLAFNKILA</sequence>
<dbReference type="PANTHER" id="PTHR47506">
    <property type="entry name" value="TRANSCRIPTIONAL REGULATORY PROTEIN"/>
    <property type="match status" value="1"/>
</dbReference>
<reference evidence="7 8" key="1">
    <citation type="submission" date="2017-06" db="EMBL/GenBank/DDBJ databases">
        <title>Herbaspirillum phytohormonus sp. nov., isolated from the root nodule of Robinia pseudoacacia in lead-zinc mine.</title>
        <authorList>
            <person name="Fan M."/>
            <person name="Lin Y."/>
        </authorList>
    </citation>
    <scope>NUCLEOTIDE SEQUENCE [LARGE SCALE GENOMIC DNA]</scope>
    <source>
        <strain evidence="7 8">HZ10</strain>
    </source>
</reference>
<dbReference type="GO" id="GO:0003677">
    <property type="term" value="F:DNA binding"/>
    <property type="evidence" value="ECO:0007669"/>
    <property type="project" value="UniProtKB-UniRule"/>
</dbReference>
<name>A0A246WUQ4_9BURK</name>
<protein>
    <submittedName>
        <fullName evidence="6 7">Transcriptional regulator</fullName>
    </submittedName>
</protein>
<dbReference type="PROSITE" id="PS50977">
    <property type="entry name" value="HTH_TETR_2"/>
    <property type="match status" value="1"/>
</dbReference>
<dbReference type="PANTHER" id="PTHR47506:SF6">
    <property type="entry name" value="HTH-TYPE TRANSCRIPTIONAL REPRESSOR NEMR"/>
    <property type="match status" value="1"/>
</dbReference>
<dbReference type="Pfam" id="PF16925">
    <property type="entry name" value="TetR_C_13"/>
    <property type="match status" value="1"/>
</dbReference>
<dbReference type="InterPro" id="IPR011075">
    <property type="entry name" value="TetR_C"/>
</dbReference>
<keyword evidence="3" id="KW-0804">Transcription</keyword>
<proteinExistence type="predicted"/>
<accession>A0A246WUQ4</accession>
<feature type="domain" description="HTH tetR-type" evidence="5">
    <location>
        <begin position="4"/>
        <end position="64"/>
    </location>
</feature>
<dbReference type="InterPro" id="IPR009057">
    <property type="entry name" value="Homeodomain-like_sf"/>
</dbReference>
<dbReference type="OrthoDB" id="9809772at2"/>
<gene>
    <name evidence="7" type="ORF">CEJ42_01470</name>
    <name evidence="6" type="ORF">HNO84_00255</name>
</gene>
<evidence type="ECO:0000256" key="3">
    <source>
        <dbReference type="ARBA" id="ARBA00023163"/>
    </source>
</evidence>
<dbReference type="RefSeq" id="WP_079215094.1">
    <property type="nucleotide sequence ID" value="NZ_CP018845.1"/>
</dbReference>
<dbReference type="SUPFAM" id="SSF48498">
    <property type="entry name" value="Tetracyclin repressor-like, C-terminal domain"/>
    <property type="match status" value="1"/>
</dbReference>
<dbReference type="SUPFAM" id="SSF46689">
    <property type="entry name" value="Homeodomain-like"/>
    <property type="match status" value="1"/>
</dbReference>
<keyword evidence="9" id="KW-1185">Reference proteome</keyword>
<evidence type="ECO:0000256" key="2">
    <source>
        <dbReference type="ARBA" id="ARBA00023125"/>
    </source>
</evidence>
<keyword evidence="2 4" id="KW-0238">DNA-binding</keyword>
<dbReference type="AlphaFoldDB" id="A0A246WUQ4"/>
<evidence type="ECO:0000313" key="7">
    <source>
        <dbReference type="EMBL" id="OWY30773.1"/>
    </source>
</evidence>
<dbReference type="EMBL" id="NJGU01000001">
    <property type="protein sequence ID" value="OWY30773.1"/>
    <property type="molecule type" value="Genomic_DNA"/>
</dbReference>